<name>A0A6S6YJB9_9PROT</name>
<gene>
    <name evidence="4" type="ORF">DENOEST_0669</name>
</gene>
<dbReference type="InterPro" id="IPR046843">
    <property type="entry name" value="LonB_AAA-LID"/>
</dbReference>
<keyword evidence="2" id="KW-0720">Serine protease</keyword>
<dbReference type="SUPFAM" id="SSF52540">
    <property type="entry name" value="P-loop containing nucleoside triphosphate hydrolases"/>
    <property type="match status" value="1"/>
</dbReference>
<comment type="catalytic activity">
    <reaction evidence="2">
        <text>Hydrolysis of proteins in presence of ATP.</text>
        <dbReference type="EC" id="3.4.21.53"/>
    </reaction>
</comment>
<accession>A0A6S6YJB9</accession>
<dbReference type="Proteomes" id="UP000515733">
    <property type="component" value="Chromosome"/>
</dbReference>
<evidence type="ECO:0000313" key="5">
    <source>
        <dbReference type="Proteomes" id="UP000515733"/>
    </source>
</evidence>
<dbReference type="PRINTS" id="PR00830">
    <property type="entry name" value="ENDOLAPTASE"/>
</dbReference>
<dbReference type="InterPro" id="IPR008269">
    <property type="entry name" value="Lon_proteolytic"/>
</dbReference>
<dbReference type="GO" id="GO:0004176">
    <property type="term" value="F:ATP-dependent peptidase activity"/>
    <property type="evidence" value="ECO:0007669"/>
    <property type="project" value="UniProtKB-UniRule"/>
</dbReference>
<proteinExistence type="inferred from homology"/>
<keyword evidence="2 4" id="KW-0378">Hydrolase</keyword>
<dbReference type="Pfam" id="PF20437">
    <property type="entry name" value="LonC_helical"/>
    <property type="match status" value="1"/>
</dbReference>
<dbReference type="InterPro" id="IPR046844">
    <property type="entry name" value="Lon-like_helical"/>
</dbReference>
<dbReference type="KEGG" id="doe:DENOEST_0669"/>
<dbReference type="RefSeq" id="WP_232096425.1">
    <property type="nucleotide sequence ID" value="NZ_LR778301.1"/>
</dbReference>
<dbReference type="AlphaFoldDB" id="A0A6S6YJB9"/>
<dbReference type="PROSITE" id="PS51786">
    <property type="entry name" value="LON_PROTEOLYTIC"/>
    <property type="match status" value="1"/>
</dbReference>
<dbReference type="GO" id="GO:0004252">
    <property type="term" value="F:serine-type endopeptidase activity"/>
    <property type="evidence" value="ECO:0007669"/>
    <property type="project" value="UniProtKB-UniRule"/>
</dbReference>
<feature type="domain" description="Lon proteolytic" evidence="3">
    <location>
        <begin position="574"/>
        <end position="769"/>
    </location>
</feature>
<dbReference type="GO" id="GO:0006508">
    <property type="term" value="P:proteolysis"/>
    <property type="evidence" value="ECO:0007669"/>
    <property type="project" value="UniProtKB-KW"/>
</dbReference>
<dbReference type="InterPro" id="IPR027417">
    <property type="entry name" value="P-loop_NTPase"/>
</dbReference>
<organism evidence="4 5">
    <name type="scientific">Denitratisoma oestradiolicum</name>
    <dbReference type="NCBI Taxonomy" id="311182"/>
    <lineage>
        <taxon>Bacteria</taxon>
        <taxon>Pseudomonadati</taxon>
        <taxon>Pseudomonadota</taxon>
        <taxon>Betaproteobacteria</taxon>
        <taxon>Nitrosomonadales</taxon>
        <taxon>Sterolibacteriaceae</taxon>
        <taxon>Denitratisoma</taxon>
    </lineage>
</organism>
<dbReference type="Gene3D" id="3.40.50.300">
    <property type="entry name" value="P-loop containing nucleotide triphosphate hydrolases"/>
    <property type="match status" value="2"/>
</dbReference>
<dbReference type="Gene3D" id="3.30.230.10">
    <property type="match status" value="1"/>
</dbReference>
<feature type="active site" evidence="2">
    <location>
        <position position="707"/>
    </location>
</feature>
<dbReference type="EC" id="3.4.21.53" evidence="2"/>
<dbReference type="SUPFAM" id="SSF54211">
    <property type="entry name" value="Ribosomal protein S5 domain 2-like"/>
    <property type="match status" value="1"/>
</dbReference>
<dbReference type="Pfam" id="PF13654">
    <property type="entry name" value="AAA_32"/>
    <property type="match status" value="1"/>
</dbReference>
<dbReference type="GO" id="GO:0005524">
    <property type="term" value="F:ATP binding"/>
    <property type="evidence" value="ECO:0007669"/>
    <property type="project" value="InterPro"/>
</dbReference>
<evidence type="ECO:0000256" key="1">
    <source>
        <dbReference type="ARBA" id="ARBA00022670"/>
    </source>
</evidence>
<evidence type="ECO:0000313" key="4">
    <source>
        <dbReference type="EMBL" id="CAB1367834.1"/>
    </source>
</evidence>
<dbReference type="InterPro" id="IPR041699">
    <property type="entry name" value="AAA_32"/>
</dbReference>
<comment type="similarity">
    <text evidence="2">Belongs to the peptidase S16 family.</text>
</comment>
<evidence type="ECO:0000259" key="3">
    <source>
        <dbReference type="PROSITE" id="PS51786"/>
    </source>
</evidence>
<dbReference type="Pfam" id="PF20436">
    <property type="entry name" value="LonB_AAA-LID"/>
    <property type="match status" value="1"/>
</dbReference>
<dbReference type="Gene3D" id="1.10.8.60">
    <property type="match status" value="1"/>
</dbReference>
<dbReference type="EMBL" id="LR778301">
    <property type="protein sequence ID" value="CAB1367834.1"/>
    <property type="molecule type" value="Genomic_DNA"/>
</dbReference>
<dbReference type="InterPro" id="IPR027065">
    <property type="entry name" value="Lon_Prtase"/>
</dbReference>
<dbReference type="Pfam" id="PF05362">
    <property type="entry name" value="Lon_C"/>
    <property type="match status" value="1"/>
</dbReference>
<reference evidence="4 5" key="1">
    <citation type="submission" date="2020-03" db="EMBL/GenBank/DDBJ databases">
        <authorList>
            <consortium name="Genoscope - CEA"/>
            <person name="William W."/>
        </authorList>
    </citation>
    <scope>NUCLEOTIDE SEQUENCE [LARGE SCALE GENOMIC DNA]</scope>
    <source>
        <strain evidence="5">DSM 16959</strain>
    </source>
</reference>
<sequence length="816" mass="89481">MKFPGLLTNMNAPTSLLPPEQLYRRCDPALLDFETTDQLEAGIESLDQPRATEAVELGIAMKQPGYNVFVLGEPGSGRHALVKRLIAGGTLDQSAPPDWCYVNNFDTPEKPRLLRLPPGRGAGLRRDMQEFARELPTAIATAFESEDFRNNVEAVQEELKQREEAALQQLGQQAGEEGLALLRTPHGFIFAPVKDHEALGPEEFAKLPDAERERFGALISRFGEELQQLMRLFPRWRREVQTRIKQLSRDTMSLAVGHLIEDIKAGYVDLPEVLAFLDGAMTDVMEVGSELKDESKSEGESGTTELTGRITAQRYLVNLVVDQDGNTGLPLVCEDHPTYPNLVGRVDQIAHFGALVTNFTMIRGGALHRANGGYLLLDVEKVLAQPYAWEGLKRALKSGQVRIESLGQVYGLVSTQSLEPEPMPLDVKVVLFGERLIYYLLREYDPEFPFLFKVAADFDDSVERCPEQTRLYARLVATLARQNRLRPLHREAVARVIEHAARLAEDAERLSTASRHVSDLLQQADHQAARAGHERIERDDVVAALEAQRRRNSRIPERILDAMKREILLIDTSGTRVGQVNGLAVGELGDAAFGHPVRISATVRLGEGDVLDIERESEMGGAIHSKGVMILSSFLASRFARELPLSLSASLVFEQSYGPVEGDSASLAELCALLSALAGAPIRQSLAMTGSVNQHGQVQAIGGVNEKIEGFFDLCAARGLSGDQGVLIPKANIKHLMLREDVVAACAAGRFQIHGVTDVDQAIELLTGIAAGAPDAQGNVPIGSINHAVASQIAELSALRQVYGAPSRRHRKRLRK</sequence>
<keyword evidence="5" id="KW-1185">Reference proteome</keyword>
<evidence type="ECO:0000256" key="2">
    <source>
        <dbReference type="PROSITE-ProRule" id="PRU01122"/>
    </source>
</evidence>
<dbReference type="PANTHER" id="PTHR10046">
    <property type="entry name" value="ATP DEPENDENT LON PROTEASE FAMILY MEMBER"/>
    <property type="match status" value="1"/>
</dbReference>
<dbReference type="InterPro" id="IPR014721">
    <property type="entry name" value="Ribsml_uS5_D2-typ_fold_subgr"/>
</dbReference>
<dbReference type="InterPro" id="IPR020568">
    <property type="entry name" value="Ribosomal_Su5_D2-typ_SF"/>
</dbReference>
<keyword evidence="1 2" id="KW-0645">Protease</keyword>
<feature type="active site" evidence="2">
    <location>
        <position position="664"/>
    </location>
</feature>
<protein>
    <recommendedName>
        <fullName evidence="2">endopeptidase La</fullName>
        <ecNumber evidence="2">3.4.21.53</ecNumber>
    </recommendedName>
</protein>
<dbReference type="GO" id="GO:0030163">
    <property type="term" value="P:protein catabolic process"/>
    <property type="evidence" value="ECO:0007669"/>
    <property type="project" value="InterPro"/>
</dbReference>